<organism evidence="2 3">
    <name type="scientific">Trichuris trichiura</name>
    <name type="common">Whipworm</name>
    <name type="synonym">Trichocephalus trichiurus</name>
    <dbReference type="NCBI Taxonomy" id="36087"/>
    <lineage>
        <taxon>Eukaryota</taxon>
        <taxon>Metazoa</taxon>
        <taxon>Ecdysozoa</taxon>
        <taxon>Nematoda</taxon>
        <taxon>Enoplea</taxon>
        <taxon>Dorylaimia</taxon>
        <taxon>Trichinellida</taxon>
        <taxon>Trichuridae</taxon>
        <taxon>Trichuris</taxon>
    </lineage>
</organism>
<dbReference type="EMBL" id="HG805839">
    <property type="protein sequence ID" value="CDW53058.1"/>
    <property type="molecule type" value="Genomic_DNA"/>
</dbReference>
<dbReference type="OrthoDB" id="74412at2759"/>
<gene>
    <name evidence="2" type="ORF">TTRE_0000132101</name>
</gene>
<dbReference type="SMART" id="SM00233">
    <property type="entry name" value="PH"/>
    <property type="match status" value="1"/>
</dbReference>
<sequence>MRFSNWEALCVLAKDSSYPSRMEGPMHVCEPGCHKFSQRYAILKGNLLFIFQKKSDQAPCFLIPADGFNLDICENSQGYNFRLNSIGGQETTGWFEFVAPSKEQFRAWIEALISCSYTELSNGSGMFEKELQSISKATEQEDALETDVETNRGYGLSRSGTVDAKYSRNQSFASLLSKFESEVLGKFYRKR</sequence>
<keyword evidence="3" id="KW-1185">Reference proteome</keyword>
<name>A0A077Z038_TRITR</name>
<dbReference type="Proteomes" id="UP000030665">
    <property type="component" value="Unassembled WGS sequence"/>
</dbReference>
<protein>
    <submittedName>
        <fullName evidence="2">PH domain containing protein</fullName>
    </submittedName>
</protein>
<dbReference type="Gene3D" id="2.30.29.30">
    <property type="entry name" value="Pleckstrin-homology domain (PH domain)/Phosphotyrosine-binding domain (PTB)"/>
    <property type="match status" value="1"/>
</dbReference>
<evidence type="ECO:0000259" key="1">
    <source>
        <dbReference type="PROSITE" id="PS50003"/>
    </source>
</evidence>
<dbReference type="PROSITE" id="PS50003">
    <property type="entry name" value="PH_DOMAIN"/>
    <property type="match status" value="1"/>
</dbReference>
<dbReference type="InterPro" id="IPR001849">
    <property type="entry name" value="PH_domain"/>
</dbReference>
<reference evidence="2" key="1">
    <citation type="submission" date="2014-01" db="EMBL/GenBank/DDBJ databases">
        <authorList>
            <person name="Aslett M."/>
        </authorList>
    </citation>
    <scope>NUCLEOTIDE SEQUENCE</scope>
</reference>
<feature type="domain" description="PH" evidence="1">
    <location>
        <begin position="19"/>
        <end position="117"/>
    </location>
</feature>
<reference evidence="2" key="2">
    <citation type="submission" date="2014-03" db="EMBL/GenBank/DDBJ databases">
        <title>The whipworm genome and dual-species transcriptomics of an intimate host-pathogen interaction.</title>
        <authorList>
            <person name="Foth B.J."/>
            <person name="Tsai I.J."/>
            <person name="Reid A.J."/>
            <person name="Bancroft A.J."/>
            <person name="Nichol S."/>
            <person name="Tracey A."/>
            <person name="Holroyd N."/>
            <person name="Cotton J.A."/>
            <person name="Stanley E.J."/>
            <person name="Zarowiecki M."/>
            <person name="Liu J.Z."/>
            <person name="Huckvale T."/>
            <person name="Cooper P.J."/>
            <person name="Grencis R.K."/>
            <person name="Berriman M."/>
        </authorList>
    </citation>
    <scope>NUCLEOTIDE SEQUENCE [LARGE SCALE GENOMIC DNA]</scope>
</reference>
<accession>A0A077Z038</accession>
<proteinExistence type="predicted"/>
<dbReference type="Pfam" id="PF00169">
    <property type="entry name" value="PH"/>
    <property type="match status" value="1"/>
</dbReference>
<dbReference type="STRING" id="36087.A0A077Z038"/>
<evidence type="ECO:0000313" key="2">
    <source>
        <dbReference type="EMBL" id="CDW53058.1"/>
    </source>
</evidence>
<dbReference type="SUPFAM" id="SSF50729">
    <property type="entry name" value="PH domain-like"/>
    <property type="match status" value="1"/>
</dbReference>
<dbReference type="InterPro" id="IPR011993">
    <property type="entry name" value="PH-like_dom_sf"/>
</dbReference>
<evidence type="ECO:0000313" key="3">
    <source>
        <dbReference type="Proteomes" id="UP000030665"/>
    </source>
</evidence>
<dbReference type="AlphaFoldDB" id="A0A077Z038"/>